<dbReference type="EMBL" id="JACJVJ010000001">
    <property type="protein sequence ID" value="MBC2776714.1"/>
    <property type="molecule type" value="Genomic_DNA"/>
</dbReference>
<sequence length="371" mass="40530">MAANRFALRKLWFQIHKWIGIALFMPVIIVSISGSALVWDEWLSGTLYPSRHHAESEVALPPSAYAAAGREALGAGERILSLEFGEGEPVLLTAAQPPRPEGGRPVRTRIWLDPADARVIDMAASNEGALRFLHILHGTLFVPEVGRKLVGWLGVAMLLSSLTGLWLWWPTKRRWFRGLRWKRGNGLSTNLHHQTGFWACIPLAMLSLTGAWISFPAFFGPLVGDAPPDRAARIARMSVQPMAETRLGPDGALASAQAMAPGHGVEIAWPTDRSAEWKVVLAEDEGSSEYLVGDATGEAVAAPPEEPRRASVARTMRVFHDGNGMGLVWQIIIFVGGLVPAILGITGIVMWLRSRGWRRAVADRTREAAKA</sequence>
<keyword evidence="3" id="KW-1185">Reference proteome</keyword>
<keyword evidence="1" id="KW-0812">Transmembrane</keyword>
<name>A0A842HYZ1_9SPHN</name>
<evidence type="ECO:0000313" key="3">
    <source>
        <dbReference type="Proteomes" id="UP000564378"/>
    </source>
</evidence>
<feature type="transmembrane region" description="Helical" evidence="1">
    <location>
        <begin position="327"/>
        <end position="352"/>
    </location>
</feature>
<reference evidence="2 3" key="1">
    <citation type="submission" date="2020-08" db="EMBL/GenBank/DDBJ databases">
        <title>Draft genome sequence of Parasphingopyxis sp. GrpM-11.</title>
        <authorList>
            <person name="Oh J."/>
            <person name="Roh D.-H."/>
        </authorList>
    </citation>
    <scope>NUCLEOTIDE SEQUENCE [LARGE SCALE GENOMIC DNA]</scope>
    <source>
        <strain evidence="2 3">GrpM-11</strain>
    </source>
</reference>
<feature type="transmembrane region" description="Helical" evidence="1">
    <location>
        <begin position="197"/>
        <end position="219"/>
    </location>
</feature>
<gene>
    <name evidence="2" type="ORF">H6P80_03680</name>
</gene>
<dbReference type="PANTHER" id="PTHR34219:SF3">
    <property type="entry name" value="BLL7967 PROTEIN"/>
    <property type="match status" value="1"/>
</dbReference>
<comment type="caution">
    <text evidence="2">The sequence shown here is derived from an EMBL/GenBank/DDBJ whole genome shotgun (WGS) entry which is preliminary data.</text>
</comment>
<feature type="transmembrane region" description="Helical" evidence="1">
    <location>
        <begin position="149"/>
        <end position="169"/>
    </location>
</feature>
<organism evidence="2 3">
    <name type="scientific">Parasphingopyxis marina</name>
    <dbReference type="NCBI Taxonomy" id="2761622"/>
    <lineage>
        <taxon>Bacteria</taxon>
        <taxon>Pseudomonadati</taxon>
        <taxon>Pseudomonadota</taxon>
        <taxon>Alphaproteobacteria</taxon>
        <taxon>Sphingomonadales</taxon>
        <taxon>Sphingomonadaceae</taxon>
        <taxon>Parasphingopyxis</taxon>
    </lineage>
</organism>
<proteinExistence type="predicted"/>
<accession>A0A842HYZ1</accession>
<dbReference type="AlphaFoldDB" id="A0A842HYZ1"/>
<dbReference type="RefSeq" id="WP_185799975.1">
    <property type="nucleotide sequence ID" value="NZ_JACJVJ010000001.1"/>
</dbReference>
<dbReference type="Proteomes" id="UP000564378">
    <property type="component" value="Unassembled WGS sequence"/>
</dbReference>
<dbReference type="InterPro" id="IPR005625">
    <property type="entry name" value="PepSY-ass_TM"/>
</dbReference>
<keyword evidence="1" id="KW-0472">Membrane</keyword>
<feature type="transmembrane region" description="Helical" evidence="1">
    <location>
        <begin position="21"/>
        <end position="39"/>
    </location>
</feature>
<keyword evidence="1" id="KW-1133">Transmembrane helix</keyword>
<dbReference type="Pfam" id="PF03929">
    <property type="entry name" value="PepSY_TM"/>
    <property type="match status" value="1"/>
</dbReference>
<evidence type="ECO:0000256" key="1">
    <source>
        <dbReference type="SAM" id="Phobius"/>
    </source>
</evidence>
<evidence type="ECO:0000313" key="2">
    <source>
        <dbReference type="EMBL" id="MBC2776714.1"/>
    </source>
</evidence>
<dbReference type="PANTHER" id="PTHR34219">
    <property type="entry name" value="IRON-REGULATED INNER MEMBRANE PROTEIN-RELATED"/>
    <property type="match status" value="1"/>
</dbReference>
<protein>
    <submittedName>
        <fullName evidence="2">PepSY domain-containing protein</fullName>
    </submittedName>
</protein>